<proteinExistence type="predicted"/>
<evidence type="ECO:0000256" key="4">
    <source>
        <dbReference type="SAM" id="MobiDB-lite"/>
    </source>
</evidence>
<evidence type="ECO:0000259" key="5">
    <source>
        <dbReference type="PROSITE" id="PS51319"/>
    </source>
</evidence>
<dbReference type="GO" id="GO:0005634">
    <property type="term" value="C:nucleus"/>
    <property type="evidence" value="ECO:0007669"/>
    <property type="project" value="UniProtKB-SubCell"/>
</dbReference>
<name>A0A6D2KJR8_9BRAS</name>
<feature type="region of interest" description="Disordered" evidence="4">
    <location>
        <begin position="169"/>
        <end position="190"/>
    </location>
</feature>
<evidence type="ECO:0000256" key="3">
    <source>
        <dbReference type="PROSITE-ProRule" id="PRU00649"/>
    </source>
</evidence>
<dbReference type="SUPFAM" id="SSF47676">
    <property type="entry name" value="Conserved domain common to transcription factors TFIIS, elongin A, CRSP70"/>
    <property type="match status" value="1"/>
</dbReference>
<accession>A0A6D2KJR8</accession>
<dbReference type="PROSITE" id="PS51319">
    <property type="entry name" value="TFIIS_N"/>
    <property type="match status" value="2"/>
</dbReference>
<dbReference type="OrthoDB" id="1051803at2759"/>
<reference evidence="6" key="1">
    <citation type="submission" date="2020-01" db="EMBL/GenBank/DDBJ databases">
        <authorList>
            <person name="Mishra B."/>
        </authorList>
    </citation>
    <scope>NUCLEOTIDE SEQUENCE [LARGE SCALE GENOMIC DNA]</scope>
</reference>
<protein>
    <recommendedName>
        <fullName evidence="5">TFIIS N-terminal domain-containing protein</fullName>
    </recommendedName>
</protein>
<evidence type="ECO:0000313" key="7">
    <source>
        <dbReference type="Proteomes" id="UP000467841"/>
    </source>
</evidence>
<dbReference type="EMBL" id="CACVBM020001418">
    <property type="protein sequence ID" value="CAA7049478.1"/>
    <property type="molecule type" value="Genomic_DNA"/>
</dbReference>
<feature type="domain" description="TFIIS N-terminal" evidence="5">
    <location>
        <begin position="212"/>
        <end position="291"/>
    </location>
</feature>
<keyword evidence="7" id="KW-1185">Reference proteome</keyword>
<sequence>MMNKINNTATATERSDFDLDRLVSAATEAANSNSIDGVEICFEILQYLKSLSLNIKDLLRYSKTILPLENLRDHRNPKVRHGANVLFNSWTKTLYSRGRNPSSSDDDDDDDDDDCNKAIPLNLKKSADVVKLCSKSKKKQHQIPELLGLKKNEEDETNEIDQNLNKADACKSVSTKSKPHKMKKQPHVEVSENPKYCPAVKKNSTEMLELFEIAKKSADVANTKGLLLAKAETSICVETLSLLMSFPISSTATDTRRIMEKLANLTRHKDRKVCNSAATLLQHWSQSIRDQQHKDVRKSLKANVTR</sequence>
<dbReference type="InterPro" id="IPR035441">
    <property type="entry name" value="TFIIS/LEDGF_dom_sf"/>
</dbReference>
<organism evidence="6 7">
    <name type="scientific">Microthlaspi erraticum</name>
    <dbReference type="NCBI Taxonomy" id="1685480"/>
    <lineage>
        <taxon>Eukaryota</taxon>
        <taxon>Viridiplantae</taxon>
        <taxon>Streptophyta</taxon>
        <taxon>Embryophyta</taxon>
        <taxon>Tracheophyta</taxon>
        <taxon>Spermatophyta</taxon>
        <taxon>Magnoliopsida</taxon>
        <taxon>eudicotyledons</taxon>
        <taxon>Gunneridae</taxon>
        <taxon>Pentapetalae</taxon>
        <taxon>rosids</taxon>
        <taxon>malvids</taxon>
        <taxon>Brassicales</taxon>
        <taxon>Brassicaceae</taxon>
        <taxon>Coluteocarpeae</taxon>
        <taxon>Microthlaspi</taxon>
    </lineage>
</organism>
<comment type="subcellular location">
    <subcellularLocation>
        <location evidence="1 3">Nucleus</location>
    </subcellularLocation>
</comment>
<evidence type="ECO:0000313" key="6">
    <source>
        <dbReference type="EMBL" id="CAA7049478.1"/>
    </source>
</evidence>
<dbReference type="AlphaFoldDB" id="A0A6D2KJR8"/>
<dbReference type="SMART" id="SM00509">
    <property type="entry name" value="TFS2N"/>
    <property type="match status" value="2"/>
</dbReference>
<dbReference type="InterPro" id="IPR017923">
    <property type="entry name" value="TFIIS_N"/>
</dbReference>
<dbReference type="InterPro" id="IPR003617">
    <property type="entry name" value="TFIIS/CRSP70_N_sub"/>
</dbReference>
<keyword evidence="2 3" id="KW-0539">Nucleus</keyword>
<dbReference type="PANTHER" id="PTHR31995:SF7">
    <property type="entry name" value="TRANSCRIPTION ELONGATION FACTOR (TFIIS) FAMILY PROTEIN"/>
    <property type="match status" value="1"/>
</dbReference>
<dbReference type="Proteomes" id="UP000467841">
    <property type="component" value="Unassembled WGS sequence"/>
</dbReference>
<evidence type="ECO:0000256" key="1">
    <source>
        <dbReference type="ARBA" id="ARBA00004123"/>
    </source>
</evidence>
<evidence type="ECO:0000256" key="2">
    <source>
        <dbReference type="ARBA" id="ARBA00023242"/>
    </source>
</evidence>
<dbReference type="PANTHER" id="PTHR31995">
    <property type="entry name" value="TRANSCRIPTION FACTOR IIS FAMILY PROTEIN-RELATED"/>
    <property type="match status" value="1"/>
</dbReference>
<feature type="domain" description="TFIIS N-terminal" evidence="5">
    <location>
        <begin position="21"/>
        <end position="97"/>
    </location>
</feature>
<gene>
    <name evidence="6" type="ORF">MERR_LOCUS36713</name>
</gene>
<comment type="caution">
    <text evidence="6">The sequence shown here is derived from an EMBL/GenBank/DDBJ whole genome shotgun (WGS) entry which is preliminary data.</text>
</comment>